<dbReference type="InterPro" id="IPR003599">
    <property type="entry name" value="Ig_sub"/>
</dbReference>
<reference evidence="14 15" key="1">
    <citation type="submission" date="2023-09" db="EMBL/GenBank/DDBJ databases">
        <authorList>
            <person name="Wang M."/>
        </authorList>
    </citation>
    <scope>NUCLEOTIDE SEQUENCE [LARGE SCALE GENOMIC DNA]</scope>
    <source>
        <strain evidence="14">GT-2023</strain>
        <tissue evidence="14">Liver</tissue>
    </source>
</reference>
<evidence type="ECO:0000259" key="13">
    <source>
        <dbReference type="PROSITE" id="PS50835"/>
    </source>
</evidence>
<sequence>MVSDEQQTVIISGYTGGSVELPCSCADPQSTATTFTWEFEKGNRWIKVSEDEKYSGRHVLFFNVHCPTNPSLLITDIRMNDEGYYKCLTEPNTFVFLQVKGCDFVENRQTVAVTGYSGESVVLPCSCTELLAKPEQIQWMYFSGNKYKEIYPNEQIGSHKKRVKLLNPNTPGDLSLRISALTTEDQGDYQCYVSSQQVVSFRLTVLHVKGCMVSDVQQTVRITGYTGGSVVLPCSCADPQSTATTFTWEFEHGNGWIQVSEDKKYSGRCALFNERSPTNLSLLITDLRMNDQGYYKCLTEPNIITFVHLEVKGCDFVENRQTVEVSGYSGESVVLPCSCTELLAKPEQIQWMYLIENQYKEIYPTEQIESHKNRVKLLNPNTPGNLSLHISALTTEDQGGYQCVSFQQVVGFRLAVLHVEEPPHVHTISLPTHQPSHQTQDSTNSQRKLTPQQNLPQNVFILLGVFFLVLLLTLLAFICWRCRGGRNDKKVTTDGEVLKREQDNQ</sequence>
<keyword evidence="7" id="KW-1015">Disulfide bond</keyword>
<dbReference type="PANTHER" id="PTHR25466:SF14">
    <property type="entry name" value="BUTYROPHILIN SUBFAMILY 2 MEMBER A2-LIKE-RELATED"/>
    <property type="match status" value="1"/>
</dbReference>
<evidence type="ECO:0000313" key="15">
    <source>
        <dbReference type="Proteomes" id="UP001558613"/>
    </source>
</evidence>
<gene>
    <name evidence="14" type="ORF">QQF64_016924</name>
</gene>
<protein>
    <recommendedName>
        <fullName evidence="13">Ig-like domain-containing protein</fullName>
    </recommendedName>
</protein>
<name>A0ABR3LQV8_9TELE</name>
<keyword evidence="2" id="KW-1003">Cell membrane</keyword>
<feature type="transmembrane region" description="Helical" evidence="12">
    <location>
        <begin position="459"/>
        <end position="480"/>
    </location>
</feature>
<evidence type="ECO:0000256" key="3">
    <source>
        <dbReference type="ARBA" id="ARBA00022692"/>
    </source>
</evidence>
<evidence type="ECO:0000313" key="14">
    <source>
        <dbReference type="EMBL" id="KAL1254695.1"/>
    </source>
</evidence>
<feature type="domain" description="Ig-like" evidence="13">
    <location>
        <begin position="301"/>
        <end position="403"/>
    </location>
</feature>
<evidence type="ECO:0000256" key="5">
    <source>
        <dbReference type="ARBA" id="ARBA00022989"/>
    </source>
</evidence>
<evidence type="ECO:0000256" key="4">
    <source>
        <dbReference type="ARBA" id="ARBA00022729"/>
    </source>
</evidence>
<comment type="subcellular location">
    <subcellularLocation>
        <location evidence="1">Cell membrane</location>
        <topology evidence="1">Single-pass type I membrane protein</topology>
    </subcellularLocation>
</comment>
<keyword evidence="15" id="KW-1185">Reference proteome</keyword>
<evidence type="ECO:0000256" key="10">
    <source>
        <dbReference type="ARBA" id="ARBA00023319"/>
    </source>
</evidence>
<dbReference type="EMBL" id="JAYMGO010000020">
    <property type="protein sequence ID" value="KAL1254695.1"/>
    <property type="molecule type" value="Genomic_DNA"/>
</dbReference>
<evidence type="ECO:0000256" key="11">
    <source>
        <dbReference type="SAM" id="MobiDB-lite"/>
    </source>
</evidence>
<dbReference type="SMART" id="SM00409">
    <property type="entry name" value="IG"/>
    <property type="match status" value="4"/>
</dbReference>
<dbReference type="InterPro" id="IPR013783">
    <property type="entry name" value="Ig-like_fold"/>
</dbReference>
<accession>A0ABR3LQV8</accession>
<evidence type="ECO:0000256" key="7">
    <source>
        <dbReference type="ARBA" id="ARBA00023157"/>
    </source>
</evidence>
<organism evidence="14 15">
    <name type="scientific">Cirrhinus molitorella</name>
    <name type="common">mud carp</name>
    <dbReference type="NCBI Taxonomy" id="172907"/>
    <lineage>
        <taxon>Eukaryota</taxon>
        <taxon>Metazoa</taxon>
        <taxon>Chordata</taxon>
        <taxon>Craniata</taxon>
        <taxon>Vertebrata</taxon>
        <taxon>Euteleostomi</taxon>
        <taxon>Actinopterygii</taxon>
        <taxon>Neopterygii</taxon>
        <taxon>Teleostei</taxon>
        <taxon>Ostariophysi</taxon>
        <taxon>Cypriniformes</taxon>
        <taxon>Cyprinidae</taxon>
        <taxon>Labeoninae</taxon>
        <taxon>Labeonini</taxon>
        <taxon>Cirrhinus</taxon>
    </lineage>
</organism>
<keyword evidence="6 12" id="KW-0472">Membrane</keyword>
<dbReference type="Pfam" id="PF07686">
    <property type="entry name" value="V-set"/>
    <property type="match status" value="4"/>
</dbReference>
<evidence type="ECO:0000256" key="2">
    <source>
        <dbReference type="ARBA" id="ARBA00022475"/>
    </source>
</evidence>
<keyword evidence="5 12" id="KW-1133">Transmembrane helix</keyword>
<keyword evidence="8" id="KW-0675">Receptor</keyword>
<feature type="non-terminal residue" evidence="14">
    <location>
        <position position="505"/>
    </location>
</feature>
<dbReference type="InterPro" id="IPR003598">
    <property type="entry name" value="Ig_sub2"/>
</dbReference>
<evidence type="ECO:0000256" key="12">
    <source>
        <dbReference type="SAM" id="Phobius"/>
    </source>
</evidence>
<dbReference type="InterPro" id="IPR013106">
    <property type="entry name" value="Ig_V-set"/>
</dbReference>
<dbReference type="SMART" id="SM00408">
    <property type="entry name" value="IGc2"/>
    <property type="match status" value="4"/>
</dbReference>
<comment type="caution">
    <text evidence="14">The sequence shown here is derived from an EMBL/GenBank/DDBJ whole genome shotgun (WGS) entry which is preliminary data.</text>
</comment>
<keyword evidence="4" id="KW-0732">Signal</keyword>
<evidence type="ECO:0000256" key="8">
    <source>
        <dbReference type="ARBA" id="ARBA00023170"/>
    </source>
</evidence>
<evidence type="ECO:0000256" key="6">
    <source>
        <dbReference type="ARBA" id="ARBA00023136"/>
    </source>
</evidence>
<feature type="domain" description="Ig-like" evidence="13">
    <location>
        <begin position="16"/>
        <end position="87"/>
    </location>
</feature>
<keyword evidence="3 12" id="KW-0812">Transmembrane</keyword>
<dbReference type="PANTHER" id="PTHR25466">
    <property type="entry name" value="T-LYMPHOCYTE ACTIVATION ANTIGEN"/>
    <property type="match status" value="1"/>
</dbReference>
<proteinExistence type="predicted"/>
<feature type="region of interest" description="Disordered" evidence="11">
    <location>
        <begin position="426"/>
        <end position="450"/>
    </location>
</feature>
<dbReference type="InterPro" id="IPR051713">
    <property type="entry name" value="T-cell_Activation_Regulation"/>
</dbReference>
<evidence type="ECO:0000256" key="9">
    <source>
        <dbReference type="ARBA" id="ARBA00023180"/>
    </source>
</evidence>
<dbReference type="SMART" id="SM00406">
    <property type="entry name" value="IGv"/>
    <property type="match status" value="4"/>
</dbReference>
<dbReference type="PROSITE" id="PS50835">
    <property type="entry name" value="IG_LIKE"/>
    <property type="match status" value="4"/>
</dbReference>
<keyword evidence="10" id="KW-0393">Immunoglobulin domain</keyword>
<dbReference type="Gene3D" id="2.60.40.10">
    <property type="entry name" value="Immunoglobulins"/>
    <property type="match status" value="4"/>
</dbReference>
<dbReference type="Proteomes" id="UP001558613">
    <property type="component" value="Unassembled WGS sequence"/>
</dbReference>
<dbReference type="SUPFAM" id="SSF48726">
    <property type="entry name" value="Immunoglobulin"/>
    <property type="match status" value="4"/>
</dbReference>
<dbReference type="InterPro" id="IPR007110">
    <property type="entry name" value="Ig-like_dom"/>
</dbReference>
<feature type="domain" description="Ig-like" evidence="13">
    <location>
        <begin position="227"/>
        <end position="297"/>
    </location>
</feature>
<feature type="compositionally biased region" description="Polar residues" evidence="11">
    <location>
        <begin position="429"/>
        <end position="450"/>
    </location>
</feature>
<dbReference type="InterPro" id="IPR036179">
    <property type="entry name" value="Ig-like_dom_sf"/>
</dbReference>
<keyword evidence="9" id="KW-0325">Glycoprotein</keyword>
<feature type="domain" description="Ig-like" evidence="13">
    <location>
        <begin position="91"/>
        <end position="204"/>
    </location>
</feature>
<evidence type="ECO:0000256" key="1">
    <source>
        <dbReference type="ARBA" id="ARBA00004251"/>
    </source>
</evidence>